<feature type="region of interest" description="Disordered" evidence="1">
    <location>
        <begin position="612"/>
        <end position="640"/>
    </location>
</feature>
<dbReference type="InParanoid" id="E4ZJ04"/>
<dbReference type="PANTHER" id="PTHR21192:SF2">
    <property type="entry name" value="NADH DEHYDROGENASE [UBIQUINONE] 1 ALPHA SUBCOMPLEX ASSEMBLY FACTOR 3"/>
    <property type="match status" value="1"/>
</dbReference>
<dbReference type="Pfam" id="PF04430">
    <property type="entry name" value="DUF498"/>
    <property type="match status" value="1"/>
</dbReference>
<organism evidence="3">
    <name type="scientific">Leptosphaeria maculans (strain JN3 / isolate v23.1.3 / race Av1-4-5-6-7-8)</name>
    <name type="common">Blackleg fungus</name>
    <name type="synonym">Phoma lingam</name>
    <dbReference type="NCBI Taxonomy" id="985895"/>
    <lineage>
        <taxon>Eukaryota</taxon>
        <taxon>Fungi</taxon>
        <taxon>Dikarya</taxon>
        <taxon>Ascomycota</taxon>
        <taxon>Pezizomycotina</taxon>
        <taxon>Dothideomycetes</taxon>
        <taxon>Pleosporomycetidae</taxon>
        <taxon>Pleosporales</taxon>
        <taxon>Pleosporineae</taxon>
        <taxon>Leptosphaeriaceae</taxon>
        <taxon>Plenodomus</taxon>
        <taxon>Plenodomus lingam/Leptosphaeria maculans species complex</taxon>
    </lineage>
</organism>
<evidence type="ECO:0000313" key="2">
    <source>
        <dbReference type="EMBL" id="CBX91274.1"/>
    </source>
</evidence>
<keyword evidence="3" id="KW-1185">Reference proteome</keyword>
<accession>E4ZJ04</accession>
<dbReference type="AlphaFoldDB" id="E4ZJ04"/>
<dbReference type="STRING" id="985895.E4ZJ04"/>
<evidence type="ECO:0000256" key="1">
    <source>
        <dbReference type="SAM" id="MobiDB-lite"/>
    </source>
</evidence>
<dbReference type="HOGENOM" id="CLU_299579_0_0_1"/>
<dbReference type="InterPro" id="IPR036748">
    <property type="entry name" value="MTH938-like_sf"/>
</dbReference>
<dbReference type="eggNOG" id="KOG3363">
    <property type="taxonomic scope" value="Eukaryota"/>
</dbReference>
<dbReference type="InterPro" id="IPR007523">
    <property type="entry name" value="NDUFAF3/AAMDC"/>
</dbReference>
<feature type="compositionally biased region" description="Low complexity" evidence="1">
    <location>
        <begin position="866"/>
        <end position="878"/>
    </location>
</feature>
<dbReference type="GO" id="GO:0032981">
    <property type="term" value="P:mitochondrial respiratory chain complex I assembly"/>
    <property type="evidence" value="ECO:0007669"/>
    <property type="project" value="TreeGrafter"/>
</dbReference>
<dbReference type="GO" id="GO:0005743">
    <property type="term" value="C:mitochondrial inner membrane"/>
    <property type="evidence" value="ECO:0007669"/>
    <property type="project" value="TreeGrafter"/>
</dbReference>
<dbReference type="PANTHER" id="PTHR21192">
    <property type="entry name" value="NUCLEAR PROTEIN E3-3"/>
    <property type="match status" value="1"/>
</dbReference>
<sequence>MSAPEPPTKQSPFFTLPLELREQIYSLYHKPADRLVRNHILDAQGLFGGVYEFDFALWRANKQVYEEARRVWRRENVFMKIGLPWPSAVNHISAEGLVPIVCTDEKADLFENEHALVQITAPFHQTMPEHMAVILVDDVHLFSQIWFYSALSYPMMNDRLATTFILQDPYNPGEEKPNIPLSLQRRLLLPFEHIKGLYSLEIRGYDPSVEAELRRRMAVPLPTLVEYLDQATDLLVKGDAILKANQPEQALEVYVQAFKAIHIIINGRTRRVLADVFFHQLITTGRYSGQTGMTVRVMLRLRLVARTIVCYLALSRFDEAAFWGMRSIRIMREAMDIEFEEFLSEFVGGSDVGLIYMRTGVAFWNMEQDRGRWGTVLHEYREEEDAKSELLWEGARRHLGKQSKEAVRRELGAYGVPREVATTLYFSSRPQQNLVYSFAPSHHYTQIHPSAQSPFTCKPPESPMEWLLSVPFDVEDIEQLSCGGHLRFVGRKLQCTSISWYAGNPFSVRSKDVIQLFRCMEDEEICVLRRRGKVNVSQGPSVMTASTGTGSRMMKKPTFSHCASHGQSDSPIISSSTMERRQLLACIRSLARGLGQRQTPVMARTTGCRLLHLTRPNGLQSRPPQTRDRGPKSNEDTQTDFSALDVLRNTVAPATSIDACTPEGFALNNQMRVSGCGLFLLGGEAFRWRPWLQKGQAESEGDALKGRLLNSKSQWEVPESAWGVLELVYPKPDLLIIGTGPSVTPIAPAVRSHLNGLGIRLEIQDTRNAAAQFNLLATERGVDQVAAALIPMGWRESRFIADMWDHSFRFGFGPRAPTLDEEAAVPLLAGEDCARMQYGDDTPPGPTAIAESDYKQSHADSQSTLKSPAQPSKPSPKQLTDSTNSHNRPEQRSPDLLLAPIRALLERLESTTPTSLPPYNPRVRTKSHAQILKGRLLPIGDFIVTSVLAWEPQAIRGSLELEICRHIATRYWPLPVTDFTHLYIMEMYHNAQYAVTMGLSA</sequence>
<name>E4ZJ04_LEPMJ</name>
<protein>
    <submittedName>
        <fullName evidence="2">Uncharacterized protein</fullName>
    </submittedName>
</protein>
<reference evidence="3" key="1">
    <citation type="journal article" date="2011" name="Nat. Commun.">
        <title>Effector diversification within compartments of the Leptosphaeria maculans genome affected by Repeat-Induced Point mutations.</title>
        <authorList>
            <person name="Rouxel T."/>
            <person name="Grandaubert J."/>
            <person name="Hane J.K."/>
            <person name="Hoede C."/>
            <person name="van de Wouw A.P."/>
            <person name="Couloux A."/>
            <person name="Dominguez V."/>
            <person name="Anthouard V."/>
            <person name="Bally P."/>
            <person name="Bourras S."/>
            <person name="Cozijnsen A.J."/>
            <person name="Ciuffetti L.M."/>
            <person name="Degrave A."/>
            <person name="Dilmaghani A."/>
            <person name="Duret L."/>
            <person name="Fudal I."/>
            <person name="Goodwin S.B."/>
            <person name="Gout L."/>
            <person name="Glaser N."/>
            <person name="Linglin J."/>
            <person name="Kema G.H.J."/>
            <person name="Lapalu N."/>
            <person name="Lawrence C.B."/>
            <person name="May K."/>
            <person name="Meyer M."/>
            <person name="Ollivier B."/>
            <person name="Poulain J."/>
            <person name="Schoch C.L."/>
            <person name="Simon A."/>
            <person name="Spatafora J.W."/>
            <person name="Stachowiak A."/>
            <person name="Turgeon B.G."/>
            <person name="Tyler B.M."/>
            <person name="Vincent D."/>
            <person name="Weissenbach J."/>
            <person name="Amselem J."/>
            <person name="Quesneville H."/>
            <person name="Oliver R.P."/>
            <person name="Wincker P."/>
            <person name="Balesdent M.-H."/>
            <person name="Howlett B.J."/>
        </authorList>
    </citation>
    <scope>NUCLEOTIDE SEQUENCE [LARGE SCALE GENOMIC DNA]</scope>
    <source>
        <strain evidence="3">JN3 / isolate v23.1.3 / race Av1-4-5-6-7-8</strain>
    </source>
</reference>
<evidence type="ECO:0000313" key="3">
    <source>
        <dbReference type="Proteomes" id="UP000002668"/>
    </source>
</evidence>
<gene>
    <name evidence="2" type="ORF">LEMA_P067820.1</name>
</gene>
<proteinExistence type="predicted"/>
<dbReference type="VEuPathDB" id="FungiDB:LEMA_P067820.1"/>
<dbReference type="SUPFAM" id="SSF64076">
    <property type="entry name" value="MTH938-like"/>
    <property type="match status" value="1"/>
</dbReference>
<feature type="compositionally biased region" description="Basic and acidic residues" evidence="1">
    <location>
        <begin position="625"/>
        <end position="635"/>
    </location>
</feature>
<dbReference type="OrthoDB" id="5229512at2759"/>
<dbReference type="Proteomes" id="UP000002668">
    <property type="component" value="Genome"/>
</dbReference>
<dbReference type="Gene3D" id="3.40.1230.10">
    <property type="entry name" value="MTH938-like"/>
    <property type="match status" value="1"/>
</dbReference>
<dbReference type="EMBL" id="FP929072">
    <property type="protein sequence ID" value="CBX91274.1"/>
    <property type="molecule type" value="Genomic_DNA"/>
</dbReference>
<feature type="region of interest" description="Disordered" evidence="1">
    <location>
        <begin position="835"/>
        <end position="893"/>
    </location>
</feature>